<dbReference type="EMBL" id="JAPWTK010000021">
    <property type="protein sequence ID" value="KAJ8957745.1"/>
    <property type="molecule type" value="Genomic_DNA"/>
</dbReference>
<dbReference type="PANTHER" id="PTHR23278">
    <property type="entry name" value="SIDESTEP PROTEIN"/>
    <property type="match status" value="1"/>
</dbReference>
<evidence type="ECO:0008006" key="3">
    <source>
        <dbReference type="Google" id="ProtNLM"/>
    </source>
</evidence>
<dbReference type="Proteomes" id="UP001162162">
    <property type="component" value="Unassembled WGS sequence"/>
</dbReference>
<evidence type="ECO:0000313" key="2">
    <source>
        <dbReference type="Proteomes" id="UP001162162"/>
    </source>
</evidence>
<name>A0AAV8Z3B7_9CUCU</name>
<gene>
    <name evidence="1" type="ORF">NQ318_017643</name>
</gene>
<dbReference type="Gene3D" id="2.60.40.10">
    <property type="entry name" value="Immunoglobulins"/>
    <property type="match status" value="1"/>
</dbReference>
<dbReference type="SUPFAM" id="SSF48726">
    <property type="entry name" value="Immunoglobulin"/>
    <property type="match status" value="1"/>
</dbReference>
<dbReference type="InterPro" id="IPR036179">
    <property type="entry name" value="Ig-like_dom_sf"/>
</dbReference>
<dbReference type="InterPro" id="IPR013783">
    <property type="entry name" value="Ig-like_fold"/>
</dbReference>
<protein>
    <recommendedName>
        <fullName evidence="3">Ig-like domain-containing protein</fullName>
    </recommendedName>
</protein>
<proteinExistence type="predicted"/>
<organism evidence="1 2">
    <name type="scientific">Aromia moschata</name>
    <dbReference type="NCBI Taxonomy" id="1265417"/>
    <lineage>
        <taxon>Eukaryota</taxon>
        <taxon>Metazoa</taxon>
        <taxon>Ecdysozoa</taxon>
        <taxon>Arthropoda</taxon>
        <taxon>Hexapoda</taxon>
        <taxon>Insecta</taxon>
        <taxon>Pterygota</taxon>
        <taxon>Neoptera</taxon>
        <taxon>Endopterygota</taxon>
        <taxon>Coleoptera</taxon>
        <taxon>Polyphaga</taxon>
        <taxon>Cucujiformia</taxon>
        <taxon>Chrysomeloidea</taxon>
        <taxon>Cerambycidae</taxon>
        <taxon>Cerambycinae</taxon>
        <taxon>Callichromatini</taxon>
        <taxon>Aromia</taxon>
    </lineage>
</organism>
<reference evidence="1" key="1">
    <citation type="journal article" date="2023" name="Insect Mol. Biol.">
        <title>Genome sequencing provides insights into the evolution of gene families encoding plant cell wall-degrading enzymes in longhorned beetles.</title>
        <authorList>
            <person name="Shin N.R."/>
            <person name="Okamura Y."/>
            <person name="Kirsch R."/>
            <person name="Pauchet Y."/>
        </authorList>
    </citation>
    <scope>NUCLEOTIDE SEQUENCE</scope>
    <source>
        <strain evidence="1">AMC_N1</strain>
    </source>
</reference>
<dbReference type="PANTHER" id="PTHR23278:SF4">
    <property type="entry name" value="SIDESTEP, ISOFORM C"/>
    <property type="match status" value="1"/>
</dbReference>
<dbReference type="AlphaFoldDB" id="A0AAV8Z3B7"/>
<comment type="caution">
    <text evidence="1">The sequence shown here is derived from an EMBL/GenBank/DDBJ whole genome shotgun (WGS) entry which is preliminary data.</text>
</comment>
<sequence>MPIHRVDSRNLNISKRKIWTCLKKSGRAVAPPLADKLSRPPEALVSLPAHPAVRSDVSPVFSGFINKWDLLRHALRDSAPQLHSAADDGAVSCRRQRRPYPLPTRHFLRLMCKLPPGWRCDDCKATDLHNRIYNARLNFNMAHLTVTQRIEILIFIGCGNKTRTQQEVCNLFNAKYPDNPITQSTVNAPRCTKGYESMRVGALPYETIVVQCHVDAVPEVTRFSWTYNTSKGVLPVQGAKTQNKGNVSLLHFTPDTDDVESVSCWASNGVGRQEVPCVFRIVPADYGSSTEPP</sequence>
<keyword evidence="2" id="KW-1185">Reference proteome</keyword>
<accession>A0AAV8Z3B7</accession>
<evidence type="ECO:0000313" key="1">
    <source>
        <dbReference type="EMBL" id="KAJ8957745.1"/>
    </source>
</evidence>